<proteinExistence type="predicted"/>
<dbReference type="Pfam" id="PF00628">
    <property type="entry name" value="PHD"/>
    <property type="match status" value="1"/>
</dbReference>
<dbReference type="Gene3D" id="3.30.40.10">
    <property type="entry name" value="Zinc/RING finger domain, C3HC4 (zinc finger)"/>
    <property type="match status" value="2"/>
</dbReference>
<feature type="region of interest" description="Disordered" evidence="5">
    <location>
        <begin position="1"/>
        <end position="197"/>
    </location>
</feature>
<dbReference type="Proteomes" id="UP000825935">
    <property type="component" value="Chromosome 24"/>
</dbReference>
<feature type="region of interest" description="Disordered" evidence="5">
    <location>
        <begin position="683"/>
        <end position="709"/>
    </location>
</feature>
<dbReference type="CDD" id="cd16574">
    <property type="entry name" value="RING-HC_Topors"/>
    <property type="match status" value="1"/>
</dbReference>
<feature type="region of interest" description="Disordered" evidence="5">
    <location>
        <begin position="771"/>
        <end position="821"/>
    </location>
</feature>
<keyword evidence="9" id="KW-1185">Reference proteome</keyword>
<feature type="compositionally biased region" description="Polar residues" evidence="5">
    <location>
        <begin position="642"/>
        <end position="661"/>
    </location>
</feature>
<dbReference type="GO" id="GO:0008270">
    <property type="term" value="F:zinc ion binding"/>
    <property type="evidence" value="ECO:0007669"/>
    <property type="project" value="UniProtKB-KW"/>
</dbReference>
<feature type="domain" description="PHD-type" evidence="6">
    <location>
        <begin position="405"/>
        <end position="454"/>
    </location>
</feature>
<evidence type="ECO:0000256" key="4">
    <source>
        <dbReference type="PROSITE-ProRule" id="PRU00175"/>
    </source>
</evidence>
<dbReference type="InterPro" id="IPR011011">
    <property type="entry name" value="Znf_FYVE_PHD"/>
</dbReference>
<evidence type="ECO:0000313" key="9">
    <source>
        <dbReference type="Proteomes" id="UP000825935"/>
    </source>
</evidence>
<feature type="region of interest" description="Disordered" evidence="5">
    <location>
        <begin position="502"/>
        <end position="526"/>
    </location>
</feature>
<dbReference type="OrthoDB" id="365379at2759"/>
<feature type="region of interest" description="Disordered" evidence="5">
    <location>
        <begin position="564"/>
        <end position="586"/>
    </location>
</feature>
<feature type="compositionally biased region" description="Polar residues" evidence="5">
    <location>
        <begin position="147"/>
        <end position="159"/>
    </location>
</feature>
<feature type="compositionally biased region" description="Low complexity" evidence="5">
    <location>
        <begin position="624"/>
        <end position="641"/>
    </location>
</feature>
<feature type="compositionally biased region" description="Acidic residues" evidence="5">
    <location>
        <begin position="41"/>
        <end position="90"/>
    </location>
</feature>
<dbReference type="PROSITE" id="PS50016">
    <property type="entry name" value="ZF_PHD_2"/>
    <property type="match status" value="1"/>
</dbReference>
<dbReference type="SUPFAM" id="SSF57903">
    <property type="entry name" value="FYVE/PHD zinc finger"/>
    <property type="match status" value="1"/>
</dbReference>
<dbReference type="PROSITE" id="PS00518">
    <property type="entry name" value="ZF_RING_1"/>
    <property type="match status" value="1"/>
</dbReference>
<evidence type="ECO:0000256" key="3">
    <source>
        <dbReference type="ARBA" id="ARBA00022833"/>
    </source>
</evidence>
<evidence type="ECO:0000313" key="8">
    <source>
        <dbReference type="EMBL" id="KAH7300045.1"/>
    </source>
</evidence>
<feature type="domain" description="RING-type" evidence="7">
    <location>
        <begin position="321"/>
        <end position="362"/>
    </location>
</feature>
<feature type="compositionally biased region" description="Basic residues" evidence="5">
    <location>
        <begin position="109"/>
        <end position="126"/>
    </location>
</feature>
<feature type="compositionally biased region" description="Low complexity" evidence="5">
    <location>
        <begin position="502"/>
        <end position="519"/>
    </location>
</feature>
<dbReference type="PROSITE" id="PS50089">
    <property type="entry name" value="ZF_RING_2"/>
    <property type="match status" value="1"/>
</dbReference>
<evidence type="ECO:0008006" key="10">
    <source>
        <dbReference type="Google" id="ProtNLM"/>
    </source>
</evidence>
<evidence type="ECO:0000256" key="1">
    <source>
        <dbReference type="ARBA" id="ARBA00022723"/>
    </source>
</evidence>
<organism evidence="8 9">
    <name type="scientific">Ceratopteris richardii</name>
    <name type="common">Triangle waterfern</name>
    <dbReference type="NCBI Taxonomy" id="49495"/>
    <lineage>
        <taxon>Eukaryota</taxon>
        <taxon>Viridiplantae</taxon>
        <taxon>Streptophyta</taxon>
        <taxon>Embryophyta</taxon>
        <taxon>Tracheophyta</taxon>
        <taxon>Polypodiopsida</taxon>
        <taxon>Polypodiidae</taxon>
        <taxon>Polypodiales</taxon>
        <taxon>Pteridineae</taxon>
        <taxon>Pteridaceae</taxon>
        <taxon>Parkerioideae</taxon>
        <taxon>Ceratopteris</taxon>
    </lineage>
</organism>
<comment type="caution">
    <text evidence="8">The sequence shown here is derived from an EMBL/GenBank/DDBJ whole genome shotgun (WGS) entry which is preliminary data.</text>
</comment>
<dbReference type="InterPro" id="IPR017907">
    <property type="entry name" value="Znf_RING_CS"/>
</dbReference>
<evidence type="ECO:0000256" key="5">
    <source>
        <dbReference type="SAM" id="MobiDB-lite"/>
    </source>
</evidence>
<dbReference type="PANTHER" id="PTHR47177">
    <property type="entry name" value="F18C1.6 PROTEIN"/>
    <property type="match status" value="1"/>
</dbReference>
<keyword evidence="1" id="KW-0479">Metal-binding</keyword>
<dbReference type="InterPro" id="IPR013083">
    <property type="entry name" value="Znf_RING/FYVE/PHD"/>
</dbReference>
<protein>
    <recommendedName>
        <fullName evidence="10">PHD and RING finger domain-containing protein 1</fullName>
    </recommendedName>
</protein>
<dbReference type="InterPro" id="IPR058746">
    <property type="entry name" value="Znf_RING-type_Topors"/>
</dbReference>
<feature type="compositionally biased region" description="Basic residues" evidence="5">
    <location>
        <begin position="1"/>
        <end position="31"/>
    </location>
</feature>
<dbReference type="SMART" id="SM00249">
    <property type="entry name" value="PHD"/>
    <property type="match status" value="2"/>
</dbReference>
<dbReference type="PANTHER" id="PTHR47177:SF3">
    <property type="entry name" value="F18C1.6 PROTEIN"/>
    <property type="match status" value="1"/>
</dbReference>
<dbReference type="SUPFAM" id="SSF57850">
    <property type="entry name" value="RING/U-box"/>
    <property type="match status" value="1"/>
</dbReference>
<dbReference type="SMART" id="SM00184">
    <property type="entry name" value="RING"/>
    <property type="match status" value="1"/>
</dbReference>
<accession>A0A8T2RWV7</accession>
<feature type="region of interest" description="Disordered" evidence="5">
    <location>
        <begin position="622"/>
        <end position="665"/>
    </location>
</feature>
<dbReference type="AlphaFoldDB" id="A0A8T2RWV7"/>
<sequence>MPARARKRKSRKRKSSSRRRPSSRKRIRRAPPRPAKKETSSDEDFIVESECDESSSDSEATIDSDTDEGTQEEVEGEDDSDEANYDEDIDEGIKPEEPSRGISSSRVRSSARRPHNRKGRSNKRSRRLEVDCSDEEIGSSLRHDKTATNLQVNSRSSRMSLDRGGISSNGTNDDDDDFILDVIHPSSSNRSRKGRVRHDSSDEDFEIILGGLQNDTVRINDSVVANRPITRAMDPAQLHEFVQPEAIAKKEGLDAQSTDDSKTVTGSISKVTLVENDVESVGRDTTIKKDKGKEKMFEKKELRNDGVPDGDKEGTMAAVVCGICLSETSTTERGKLDSCDHFYCFGCIMEWAKVESRCPMCKQRFTAVSRAGGGISKRTRTIRIPTRDQVYIPEDDVPFVDPYEDVICMECQETCDEGLLLLCDRCDSAAHTYCVGLGRRVPHGDWYCRNCQPFIAEDSNLENEVDELVLASDESDDDDDDNVEEDEDALLRSIVASEVQPVRQRRVQSVPRSSSTRQSLSRRRMGAGRRIRFLRRRISARRGRNGRSIPLATHFSRSSRAFLSTLSPERNSSPSPSDVPSPGSARTVPYQRRLQERINAMRNNWGRIQNGELQFDAIRARTGSSANPSASANRASGSSSNHTPAAGSSINNRTLGPSESTSQDDKGLDLAWRMMSQARNLSAATNNNITGRSQNMSRSGPQSVSGQPQNFSLGISSVIHPRSPDFSHHFSNTSSRNESMQPLSTTFRTGSNLQCLGKSLEKPTEFLPSQFPQCNDNNGRNTVDAQQEAHSESGKTCAVSPPLATQNVDNRRQESFPPSNRSLSAVMDQESFPTCSRPLGADKNHPVSLLQEFNASTVHAENSCGREKAFAIQGSVSQGVSSGSLKRDSLSRAYESIGNQNVVPVHDENICGREKSSTTEGSNTQGANSSNLERGSSIRVPEVIRNVIDTDGAPNVQVRNPSQSISKKDLKIHLVELVKKEIWPLYIREGLGTFANKCAFLLQVPKLLL</sequence>
<reference evidence="8" key="1">
    <citation type="submission" date="2021-08" db="EMBL/GenBank/DDBJ databases">
        <title>WGS assembly of Ceratopteris richardii.</title>
        <authorList>
            <person name="Marchant D.B."/>
            <person name="Chen G."/>
            <person name="Jenkins J."/>
            <person name="Shu S."/>
            <person name="Leebens-Mack J."/>
            <person name="Grimwood J."/>
            <person name="Schmutz J."/>
            <person name="Soltis P."/>
            <person name="Soltis D."/>
            <person name="Chen Z.-H."/>
        </authorList>
    </citation>
    <scope>NUCLEOTIDE SEQUENCE</scope>
    <source>
        <strain evidence="8">Whitten #5841</strain>
        <tissue evidence="8">Leaf</tissue>
    </source>
</reference>
<evidence type="ECO:0000259" key="6">
    <source>
        <dbReference type="PROSITE" id="PS50016"/>
    </source>
</evidence>
<dbReference type="EMBL" id="CM035429">
    <property type="protein sequence ID" value="KAH7300045.1"/>
    <property type="molecule type" value="Genomic_DNA"/>
</dbReference>
<keyword evidence="2 4" id="KW-0863">Zinc-finger</keyword>
<feature type="compositionally biased region" description="Polar residues" evidence="5">
    <location>
        <begin position="918"/>
        <end position="934"/>
    </location>
</feature>
<keyword evidence="3" id="KW-0862">Zinc</keyword>
<evidence type="ECO:0000259" key="7">
    <source>
        <dbReference type="PROSITE" id="PS50089"/>
    </source>
</evidence>
<dbReference type="InterPro" id="IPR001841">
    <property type="entry name" value="Znf_RING"/>
</dbReference>
<feature type="compositionally biased region" description="Polar residues" evidence="5">
    <location>
        <begin position="771"/>
        <end position="785"/>
    </location>
</feature>
<dbReference type="InterPro" id="IPR019787">
    <property type="entry name" value="Znf_PHD-finger"/>
</dbReference>
<gene>
    <name evidence="8" type="ORF">KP509_24G042300</name>
</gene>
<name>A0A8T2RWV7_CERRI</name>
<dbReference type="Pfam" id="PF13639">
    <property type="entry name" value="zf-RING_2"/>
    <property type="match status" value="1"/>
</dbReference>
<feature type="region of interest" description="Disordered" evidence="5">
    <location>
        <begin position="912"/>
        <end position="935"/>
    </location>
</feature>
<evidence type="ECO:0000256" key="2">
    <source>
        <dbReference type="ARBA" id="ARBA00022771"/>
    </source>
</evidence>
<feature type="compositionally biased region" description="Low complexity" evidence="5">
    <location>
        <begin position="572"/>
        <end position="584"/>
    </location>
</feature>
<dbReference type="InterPro" id="IPR001965">
    <property type="entry name" value="Znf_PHD"/>
</dbReference>